<protein>
    <submittedName>
        <fullName evidence="2">Serpentine receptor class gamma</fullName>
    </submittedName>
</protein>
<dbReference type="AlphaFoldDB" id="A0A7E4UN98"/>
<accession>A0A7E4UN98</accession>
<evidence type="ECO:0000313" key="2">
    <source>
        <dbReference type="WBParaSite" id="Pan_g10809.t1"/>
    </source>
</evidence>
<reference evidence="1" key="1">
    <citation type="journal article" date="2013" name="Genetics">
        <title>The draft genome and transcriptome of Panagrellus redivivus are shaped by the harsh demands of a free-living lifestyle.</title>
        <authorList>
            <person name="Srinivasan J."/>
            <person name="Dillman A.R."/>
            <person name="Macchietto M.G."/>
            <person name="Heikkinen L."/>
            <person name="Lakso M."/>
            <person name="Fracchia K.M."/>
            <person name="Antoshechkin I."/>
            <person name="Mortazavi A."/>
            <person name="Wong G."/>
            <person name="Sternberg P.W."/>
        </authorList>
    </citation>
    <scope>NUCLEOTIDE SEQUENCE [LARGE SCALE GENOMIC DNA]</scope>
    <source>
        <strain evidence="1">MT8872</strain>
    </source>
</reference>
<name>A0A7E4UN98_PANRE</name>
<dbReference type="Proteomes" id="UP000492821">
    <property type="component" value="Unassembled WGS sequence"/>
</dbReference>
<keyword evidence="1" id="KW-1185">Reference proteome</keyword>
<dbReference type="WBParaSite" id="Pan_g10809.t1">
    <property type="protein sequence ID" value="Pan_g10809.t1"/>
    <property type="gene ID" value="Pan_g10809"/>
</dbReference>
<organism evidence="1 2">
    <name type="scientific">Panagrellus redivivus</name>
    <name type="common">Microworm</name>
    <dbReference type="NCBI Taxonomy" id="6233"/>
    <lineage>
        <taxon>Eukaryota</taxon>
        <taxon>Metazoa</taxon>
        <taxon>Ecdysozoa</taxon>
        <taxon>Nematoda</taxon>
        <taxon>Chromadorea</taxon>
        <taxon>Rhabditida</taxon>
        <taxon>Tylenchina</taxon>
        <taxon>Panagrolaimomorpha</taxon>
        <taxon>Panagrolaimoidea</taxon>
        <taxon>Panagrolaimidae</taxon>
        <taxon>Panagrellus</taxon>
    </lineage>
</organism>
<reference evidence="2" key="2">
    <citation type="submission" date="2020-10" db="UniProtKB">
        <authorList>
            <consortium name="WormBaseParasite"/>
        </authorList>
    </citation>
    <scope>IDENTIFICATION</scope>
</reference>
<proteinExistence type="predicted"/>
<sequence>MPFPVILWATFHPKWLLDFLRGFHCSSLPLFVVFYLDDSSLLWLFMPMTPRVLSSLMTPPFLTFRVNQCLCLMFADFDVAGLIVLHFWATSLPWHEFSQCPSPATIYSTSSTSEVAVSSRFNPLITLIADLLLHHPMQLAPLVLQCRFVIFDLAAAYCTDSTASLLPMIVSMNVFDLHLRDAVSLLLR</sequence>
<evidence type="ECO:0000313" key="1">
    <source>
        <dbReference type="Proteomes" id="UP000492821"/>
    </source>
</evidence>